<dbReference type="Pfam" id="PF00106">
    <property type="entry name" value="adh_short"/>
    <property type="match status" value="1"/>
</dbReference>
<dbReference type="PRINTS" id="PR00081">
    <property type="entry name" value="GDHRDH"/>
</dbReference>
<dbReference type="InterPro" id="IPR036291">
    <property type="entry name" value="NAD(P)-bd_dom_sf"/>
</dbReference>
<evidence type="ECO:0000256" key="2">
    <source>
        <dbReference type="SAM" id="MobiDB-lite"/>
    </source>
</evidence>
<protein>
    <submittedName>
        <fullName evidence="3">Short-chain dehydrogenase</fullName>
    </submittedName>
</protein>
<proteinExistence type="predicted"/>
<keyword evidence="4" id="KW-1185">Reference proteome</keyword>
<dbReference type="Proteomes" id="UP000621500">
    <property type="component" value="Unassembled WGS sequence"/>
</dbReference>
<name>A0ABQ4EM50_9ACTN</name>
<dbReference type="PANTHER" id="PTHR43157:SF31">
    <property type="entry name" value="PHOSPHATIDYLINOSITOL-GLYCAN BIOSYNTHESIS CLASS F PROTEIN"/>
    <property type="match status" value="1"/>
</dbReference>
<evidence type="ECO:0000256" key="1">
    <source>
        <dbReference type="ARBA" id="ARBA00023002"/>
    </source>
</evidence>
<dbReference type="EMBL" id="BONX01000009">
    <property type="protein sequence ID" value="GIG95297.1"/>
    <property type="molecule type" value="Genomic_DNA"/>
</dbReference>
<gene>
    <name evidence="3" type="ORF">Pma05_18700</name>
</gene>
<keyword evidence="1" id="KW-0560">Oxidoreductase</keyword>
<dbReference type="InterPro" id="IPR002347">
    <property type="entry name" value="SDR_fam"/>
</dbReference>
<reference evidence="3 4" key="1">
    <citation type="submission" date="2021-01" db="EMBL/GenBank/DDBJ databases">
        <title>Whole genome shotgun sequence of Plantactinospora mayteni NBRC 109088.</title>
        <authorList>
            <person name="Komaki H."/>
            <person name="Tamura T."/>
        </authorList>
    </citation>
    <scope>NUCLEOTIDE SEQUENCE [LARGE SCALE GENOMIC DNA]</scope>
    <source>
        <strain evidence="3 4">NBRC 109088</strain>
    </source>
</reference>
<organism evidence="3 4">
    <name type="scientific">Plantactinospora mayteni</name>
    <dbReference type="NCBI Taxonomy" id="566021"/>
    <lineage>
        <taxon>Bacteria</taxon>
        <taxon>Bacillati</taxon>
        <taxon>Actinomycetota</taxon>
        <taxon>Actinomycetes</taxon>
        <taxon>Micromonosporales</taxon>
        <taxon>Micromonosporaceae</taxon>
        <taxon>Plantactinospora</taxon>
    </lineage>
</organism>
<dbReference type="SUPFAM" id="SSF51735">
    <property type="entry name" value="NAD(P)-binding Rossmann-fold domains"/>
    <property type="match status" value="1"/>
</dbReference>
<evidence type="ECO:0000313" key="4">
    <source>
        <dbReference type="Proteomes" id="UP000621500"/>
    </source>
</evidence>
<evidence type="ECO:0000313" key="3">
    <source>
        <dbReference type="EMBL" id="GIG95297.1"/>
    </source>
</evidence>
<dbReference type="PANTHER" id="PTHR43157">
    <property type="entry name" value="PHOSPHATIDYLINOSITOL-GLYCAN BIOSYNTHESIS CLASS F PROTEIN-RELATED"/>
    <property type="match status" value="1"/>
</dbReference>
<feature type="region of interest" description="Disordered" evidence="2">
    <location>
        <begin position="203"/>
        <end position="222"/>
    </location>
</feature>
<accession>A0ABQ4EM50</accession>
<dbReference type="Gene3D" id="3.40.50.720">
    <property type="entry name" value="NAD(P)-binding Rossmann-like Domain"/>
    <property type="match status" value="1"/>
</dbReference>
<dbReference type="RefSeq" id="WP_203856897.1">
    <property type="nucleotide sequence ID" value="NZ_BAAAZQ010000009.1"/>
</dbReference>
<comment type="caution">
    <text evidence="3">The sequence shown here is derived from an EMBL/GenBank/DDBJ whole genome shotgun (WGS) entry which is preliminary data.</text>
</comment>
<sequence length="302" mass="32546">MAARVIDVDMTGRTVVLTGASSGIGAAAALRLAGLGATVVPVGRSARRTAEVAARLGVEPIVADFGRLAEVRRLAETLLARCPRIDILANNAGALVSTRQVTGDGHELTFQANHLAPFLLTNLLLPRLRESARQAPVRIVTTSSLGNRFGRLRLDDLEWERRRYGGGWIAYSTTKLMNVLFTRELARRTAAVDIDAVSFHPDPGRAGKRAGGTRPEATPTNFASGSRLAPLVARTPLRRIQLTGEQGAMPLVWLAAAPEVAGSSGAYYDGFHRDARVNPQADDPRLATQLWERSAELLRAYL</sequence>